<gene>
    <name evidence="2" type="ORF">FHX42_003907</name>
</gene>
<organism evidence="2 3">
    <name type="scientific">Halosaccharopolyspora lacisalsi</name>
    <dbReference type="NCBI Taxonomy" id="1000566"/>
    <lineage>
        <taxon>Bacteria</taxon>
        <taxon>Bacillati</taxon>
        <taxon>Actinomycetota</taxon>
        <taxon>Actinomycetes</taxon>
        <taxon>Pseudonocardiales</taxon>
        <taxon>Pseudonocardiaceae</taxon>
        <taxon>Halosaccharopolyspora</taxon>
    </lineage>
</organism>
<dbReference type="Proteomes" id="UP000569329">
    <property type="component" value="Unassembled WGS sequence"/>
</dbReference>
<sequence length="82" mass="8613">MTAESCTSTTVGTVRTSVAEAARPAAVARYDSGTSRRPEHPPSGTRSRTVDDSSLGWSTQPCRARSGVPKRSEAVAAWCQCG</sequence>
<evidence type="ECO:0000256" key="1">
    <source>
        <dbReference type="SAM" id="MobiDB-lite"/>
    </source>
</evidence>
<evidence type="ECO:0000313" key="2">
    <source>
        <dbReference type="EMBL" id="MBA8826531.1"/>
    </source>
</evidence>
<dbReference type="EMBL" id="JACGWZ010000005">
    <property type="protein sequence ID" value="MBA8826531.1"/>
    <property type="molecule type" value="Genomic_DNA"/>
</dbReference>
<dbReference type="AlphaFoldDB" id="A0A839E5C4"/>
<reference evidence="2 3" key="1">
    <citation type="submission" date="2020-07" db="EMBL/GenBank/DDBJ databases">
        <title>Sequencing the genomes of 1000 actinobacteria strains.</title>
        <authorList>
            <person name="Klenk H.-P."/>
        </authorList>
    </citation>
    <scope>NUCLEOTIDE SEQUENCE [LARGE SCALE GENOMIC DNA]</scope>
    <source>
        <strain evidence="2 3">DSM 45975</strain>
    </source>
</reference>
<protein>
    <submittedName>
        <fullName evidence="2">Uncharacterized protein</fullName>
    </submittedName>
</protein>
<proteinExistence type="predicted"/>
<accession>A0A839E5C4</accession>
<evidence type="ECO:0000313" key="3">
    <source>
        <dbReference type="Proteomes" id="UP000569329"/>
    </source>
</evidence>
<comment type="caution">
    <text evidence="2">The sequence shown here is derived from an EMBL/GenBank/DDBJ whole genome shotgun (WGS) entry which is preliminary data.</text>
</comment>
<feature type="region of interest" description="Disordered" evidence="1">
    <location>
        <begin position="24"/>
        <end position="67"/>
    </location>
</feature>
<name>A0A839E5C4_9PSEU</name>
<keyword evidence="3" id="KW-1185">Reference proteome</keyword>